<proteinExistence type="predicted"/>
<keyword evidence="1" id="KW-0547">Nucleotide-binding</keyword>
<dbReference type="SUPFAM" id="SSF56059">
    <property type="entry name" value="Glutathione synthetase ATP-binding domain-like"/>
    <property type="match status" value="1"/>
</dbReference>
<dbReference type="PANTHER" id="PTHR21621:SF0">
    <property type="entry name" value="BETA-CITRYLGLUTAMATE SYNTHASE B-RELATED"/>
    <property type="match status" value="1"/>
</dbReference>
<dbReference type="eggNOG" id="COG0189">
    <property type="taxonomic scope" value="Bacteria"/>
</dbReference>
<dbReference type="GO" id="GO:0046872">
    <property type="term" value="F:metal ion binding"/>
    <property type="evidence" value="ECO:0007669"/>
    <property type="project" value="InterPro"/>
</dbReference>
<name>B8IUE2_METNO</name>
<dbReference type="InterPro" id="IPR011761">
    <property type="entry name" value="ATP-grasp"/>
</dbReference>
<keyword evidence="4" id="KW-0808">Transferase</keyword>
<dbReference type="Pfam" id="PF08443">
    <property type="entry name" value="RimK"/>
    <property type="match status" value="1"/>
</dbReference>
<dbReference type="InterPro" id="IPR017534">
    <property type="entry name" value="GNAT-acetyltransferase"/>
</dbReference>
<dbReference type="eggNOG" id="COG0456">
    <property type="taxonomic scope" value="Bacteria"/>
</dbReference>
<dbReference type="AlphaFoldDB" id="B8IUE2"/>
<feature type="domain" description="N-acetyltransferase" evidence="3">
    <location>
        <begin position="99"/>
        <end position="249"/>
    </location>
</feature>
<organism evidence="4 5">
    <name type="scientific">Methylobacterium nodulans (strain LMG 21967 / CNCM I-2342 / ORS 2060)</name>
    <dbReference type="NCBI Taxonomy" id="460265"/>
    <lineage>
        <taxon>Bacteria</taxon>
        <taxon>Pseudomonadati</taxon>
        <taxon>Pseudomonadota</taxon>
        <taxon>Alphaproteobacteria</taxon>
        <taxon>Hyphomicrobiales</taxon>
        <taxon>Methylobacteriaceae</taxon>
        <taxon>Methylobacterium</taxon>
    </lineage>
</organism>
<dbReference type="RefSeq" id="WP_015926900.1">
    <property type="nucleotide sequence ID" value="NC_011894.1"/>
</dbReference>
<dbReference type="GO" id="GO:0009432">
    <property type="term" value="P:SOS response"/>
    <property type="evidence" value="ECO:0007669"/>
    <property type="project" value="TreeGrafter"/>
</dbReference>
<feature type="domain" description="ATP-grasp" evidence="2">
    <location>
        <begin position="318"/>
        <end position="561"/>
    </location>
</feature>
<dbReference type="GO" id="GO:0005737">
    <property type="term" value="C:cytoplasm"/>
    <property type="evidence" value="ECO:0007669"/>
    <property type="project" value="TreeGrafter"/>
</dbReference>
<dbReference type="Pfam" id="PF00583">
    <property type="entry name" value="Acetyltransf_1"/>
    <property type="match status" value="1"/>
</dbReference>
<evidence type="ECO:0000259" key="3">
    <source>
        <dbReference type="PROSITE" id="PS51186"/>
    </source>
</evidence>
<dbReference type="PROSITE" id="PS51186">
    <property type="entry name" value="GNAT"/>
    <property type="match status" value="1"/>
</dbReference>
<dbReference type="KEGG" id="mno:Mnod_0141"/>
<dbReference type="EC" id="6.3.2.3" evidence="4"/>
<dbReference type="GO" id="GO:0016747">
    <property type="term" value="F:acyltransferase activity, transferring groups other than amino-acyl groups"/>
    <property type="evidence" value="ECO:0007669"/>
    <property type="project" value="InterPro"/>
</dbReference>
<dbReference type="SUPFAM" id="SSF55729">
    <property type="entry name" value="Acyl-CoA N-acyltransferases (Nat)"/>
    <property type="match status" value="1"/>
</dbReference>
<evidence type="ECO:0000259" key="2">
    <source>
        <dbReference type="PROSITE" id="PS50975"/>
    </source>
</evidence>
<dbReference type="PROSITE" id="PS50975">
    <property type="entry name" value="ATP_GRASP"/>
    <property type="match status" value="1"/>
</dbReference>
<dbReference type="InterPro" id="IPR016181">
    <property type="entry name" value="Acyl_CoA_acyltransferase"/>
</dbReference>
<dbReference type="Gene3D" id="3.40.630.30">
    <property type="match status" value="1"/>
</dbReference>
<dbReference type="OrthoDB" id="9803907at2"/>
<sequence>MANPIPMPSSAEQSAPAAANVAVECGWGRLIFGQTFRDPADLVDLLLQEQPGRRDVAFYVAEPHVVLALAPTELFLDPSHAYRLDLRGFDAAAGAPQGFRVRPVTGSADIAEINRICRARHMVQIDPAFAWPPREDGVLTYLVAEDSQTGAILGAATGIDHVAAFGDSENASSLWSLAVDPQTPHPGVGEGLVRALAGHFRARGREVMDLSVMHDNAQAIALYEKLGFVRLPVFTIKTKNSFNEKLYIGPSPDGALNPYAQIITNEARRRGITVEVVDEPTSLFRLSHGGRSFVCRESLSSATSAAAMTICDDKALTRRLLAGAGLRVPDQGVATDEAAARAFLKKHGAVVVKPARGEQGRGIAVNLTTPEEVSAAVAEAKRVCDTVLLEEFVEGEDLRVIVIDFKVVAAAIRRPAQVVGTGRHSVRELIERQSRRRAAATGGESRIPLDDETRRCVERAGHSLDDVPAAGATLLVRRTANLHTGGTIHDVTDAIHPELVAASVKAARVIDIPVVGLDLMVPDIRGPEHWFIEANERPGLANHEPQPTAERFVDMLFPQTIAAARVRRH</sequence>
<accession>B8IUE2</accession>
<gene>
    <name evidence="4" type="ordered locus">Mnod_0141</name>
</gene>
<dbReference type="InterPro" id="IPR000182">
    <property type="entry name" value="GNAT_dom"/>
</dbReference>
<keyword evidence="5" id="KW-1185">Reference proteome</keyword>
<dbReference type="GO" id="GO:0018169">
    <property type="term" value="F:ribosomal S6-glutamic acid ligase activity"/>
    <property type="evidence" value="ECO:0007669"/>
    <property type="project" value="TreeGrafter"/>
</dbReference>
<dbReference type="InterPro" id="IPR013651">
    <property type="entry name" value="ATP-grasp_RimK-type"/>
</dbReference>
<dbReference type="PANTHER" id="PTHR21621">
    <property type="entry name" value="RIBOSOMAL PROTEIN S6 MODIFICATION PROTEIN"/>
    <property type="match status" value="1"/>
</dbReference>
<dbReference type="GO" id="GO:0004363">
    <property type="term" value="F:glutathione synthase activity"/>
    <property type="evidence" value="ECO:0007669"/>
    <property type="project" value="UniProtKB-EC"/>
</dbReference>
<dbReference type="Proteomes" id="UP000008207">
    <property type="component" value="Chromosome"/>
</dbReference>
<dbReference type="NCBIfam" id="TIGR03103">
    <property type="entry name" value="trio_acet_GNAT"/>
    <property type="match status" value="1"/>
</dbReference>
<dbReference type="HOGENOM" id="CLU_032794_0_0_5"/>
<evidence type="ECO:0000256" key="1">
    <source>
        <dbReference type="PROSITE-ProRule" id="PRU00409"/>
    </source>
</evidence>
<dbReference type="STRING" id="460265.Mnod_0141"/>
<protein>
    <submittedName>
        <fullName evidence="4">GNAT-family acetyltransferase TIGR03103</fullName>
        <ecNumber evidence="4">6.3.2.3</ecNumber>
    </submittedName>
</protein>
<keyword evidence="1" id="KW-0067">ATP-binding</keyword>
<evidence type="ECO:0000313" key="5">
    <source>
        <dbReference type="Proteomes" id="UP000008207"/>
    </source>
</evidence>
<keyword evidence="4" id="KW-0436">Ligase</keyword>
<dbReference type="Gene3D" id="3.30.470.20">
    <property type="entry name" value="ATP-grasp fold, B domain"/>
    <property type="match status" value="2"/>
</dbReference>
<dbReference type="GO" id="GO:0005524">
    <property type="term" value="F:ATP binding"/>
    <property type="evidence" value="ECO:0007669"/>
    <property type="project" value="UniProtKB-UniRule"/>
</dbReference>
<dbReference type="EMBL" id="CP001349">
    <property type="protein sequence ID" value="ACL55187.1"/>
    <property type="molecule type" value="Genomic_DNA"/>
</dbReference>
<evidence type="ECO:0000313" key="4">
    <source>
        <dbReference type="EMBL" id="ACL55187.1"/>
    </source>
</evidence>
<reference evidence="4 5" key="1">
    <citation type="submission" date="2009-01" db="EMBL/GenBank/DDBJ databases">
        <title>Complete sequence of chromosome of Methylobacterium nodulans ORS 2060.</title>
        <authorList>
            <consortium name="US DOE Joint Genome Institute"/>
            <person name="Lucas S."/>
            <person name="Copeland A."/>
            <person name="Lapidus A."/>
            <person name="Glavina del Rio T."/>
            <person name="Dalin E."/>
            <person name="Tice H."/>
            <person name="Bruce D."/>
            <person name="Goodwin L."/>
            <person name="Pitluck S."/>
            <person name="Sims D."/>
            <person name="Brettin T."/>
            <person name="Detter J.C."/>
            <person name="Han C."/>
            <person name="Larimer F."/>
            <person name="Land M."/>
            <person name="Hauser L."/>
            <person name="Kyrpides N."/>
            <person name="Ivanova N."/>
            <person name="Marx C.J."/>
            <person name="Richardson P."/>
        </authorList>
    </citation>
    <scope>NUCLEOTIDE SEQUENCE [LARGE SCALE GENOMIC DNA]</scope>
    <source>
        <strain evidence="5">LMG 21967 / CNCM I-2342 / ORS 2060</strain>
    </source>
</reference>